<dbReference type="RefSeq" id="XP_060432730.1">
    <property type="nucleotide sequence ID" value="XM_060574230.1"/>
</dbReference>
<evidence type="ECO:0000313" key="3">
    <source>
        <dbReference type="Proteomes" id="UP001224890"/>
    </source>
</evidence>
<dbReference type="EMBL" id="JAHMHR010000009">
    <property type="protein sequence ID" value="KAK1689035.1"/>
    <property type="molecule type" value="Genomic_DNA"/>
</dbReference>
<comment type="caution">
    <text evidence="2">The sequence shown here is derived from an EMBL/GenBank/DDBJ whole genome shotgun (WGS) entry which is preliminary data.</text>
</comment>
<dbReference type="InterPro" id="IPR058257">
    <property type="entry name" value="CorA-like_dom"/>
</dbReference>
<reference evidence="2" key="1">
    <citation type="submission" date="2021-06" db="EMBL/GenBank/DDBJ databases">
        <title>Comparative genomics, transcriptomics and evolutionary studies reveal genomic signatures of adaptation to plant cell wall in hemibiotrophic fungi.</title>
        <authorList>
            <consortium name="DOE Joint Genome Institute"/>
            <person name="Baroncelli R."/>
            <person name="Diaz J.F."/>
            <person name="Benocci T."/>
            <person name="Peng M."/>
            <person name="Battaglia E."/>
            <person name="Haridas S."/>
            <person name="Andreopoulos W."/>
            <person name="Labutti K."/>
            <person name="Pangilinan J."/>
            <person name="Floch G.L."/>
            <person name="Makela M.R."/>
            <person name="Henrissat B."/>
            <person name="Grigoriev I.V."/>
            <person name="Crouch J.A."/>
            <person name="De Vries R.P."/>
            <person name="Sukno S.A."/>
            <person name="Thon M.R."/>
        </authorList>
    </citation>
    <scope>NUCLEOTIDE SEQUENCE</scope>
    <source>
        <strain evidence="2">CBS 193.32</strain>
    </source>
</reference>
<evidence type="ECO:0000313" key="2">
    <source>
        <dbReference type="EMBL" id="KAK1689035.1"/>
    </source>
</evidence>
<keyword evidence="3" id="KW-1185">Reference proteome</keyword>
<organism evidence="2 3">
    <name type="scientific">Colletotrichum godetiae</name>
    <dbReference type="NCBI Taxonomy" id="1209918"/>
    <lineage>
        <taxon>Eukaryota</taxon>
        <taxon>Fungi</taxon>
        <taxon>Dikarya</taxon>
        <taxon>Ascomycota</taxon>
        <taxon>Pezizomycotina</taxon>
        <taxon>Sordariomycetes</taxon>
        <taxon>Hypocreomycetidae</taxon>
        <taxon>Glomerellales</taxon>
        <taxon>Glomerellaceae</taxon>
        <taxon>Colletotrichum</taxon>
        <taxon>Colletotrichum acutatum species complex</taxon>
    </lineage>
</organism>
<dbReference type="AlphaFoldDB" id="A0AAJ0EWQ8"/>
<feature type="domain" description="CorA-like transporter" evidence="1">
    <location>
        <begin position="13"/>
        <end position="234"/>
    </location>
</feature>
<proteinExistence type="predicted"/>
<protein>
    <recommendedName>
        <fullName evidence="1">CorA-like transporter domain-containing protein</fullName>
    </recommendedName>
</protein>
<name>A0AAJ0EWQ8_9PEZI</name>
<accession>A0AAJ0EWQ8</accession>
<sequence length="236" mass="26760">MTSSNTLPPEFEQSYREFNSFPLNHIEAKSYGQGVLQDYRKRLSSGGEFRFIEDLHRIKVPIRDVSAEGVVTKVNILGDNYLKELLGHSQQASTPLPINGTRTPQSQDTISAQKDTKCRFVFFITESSVAPLELSGTMLMRLLTFYQVMPHFADFICLYGSPNSESANLRFSGFRSKKVLKNPTPAMCIPVMDRSGRLFQLSYNLKAARLGEVNKTWKFEQYAIYHHFDVGSGVQL</sequence>
<dbReference type="Proteomes" id="UP001224890">
    <property type="component" value="Unassembled WGS sequence"/>
</dbReference>
<gene>
    <name evidence="2" type="ORF">BDP55DRAFT_653929</name>
</gene>
<dbReference type="GeneID" id="85458756"/>
<dbReference type="Pfam" id="PF26616">
    <property type="entry name" value="CorA-like"/>
    <property type="match status" value="1"/>
</dbReference>
<evidence type="ECO:0000259" key="1">
    <source>
        <dbReference type="Pfam" id="PF26616"/>
    </source>
</evidence>